<organism evidence="3">
    <name type="scientific">Salpingoeca rosetta (strain ATCC 50818 / BSB-021)</name>
    <dbReference type="NCBI Taxonomy" id="946362"/>
    <lineage>
        <taxon>Eukaryota</taxon>
        <taxon>Choanoflagellata</taxon>
        <taxon>Craspedida</taxon>
        <taxon>Salpingoecidae</taxon>
        <taxon>Salpingoeca</taxon>
    </lineage>
</organism>
<gene>
    <name evidence="2" type="ORF">PTSG_12848</name>
</gene>
<dbReference type="RefSeq" id="XP_004989473.1">
    <property type="nucleotide sequence ID" value="XM_004989416.1"/>
</dbReference>
<dbReference type="Proteomes" id="UP000007799">
    <property type="component" value="Unassembled WGS sequence"/>
</dbReference>
<evidence type="ECO:0000313" key="2">
    <source>
        <dbReference type="EMBL" id="EGD78524.1"/>
    </source>
</evidence>
<feature type="region of interest" description="Disordered" evidence="1">
    <location>
        <begin position="46"/>
        <end position="89"/>
    </location>
</feature>
<sequence>MLVAVARVTRHIICCAMDVSSGIFRGATFDYGDSADEGDTCGKRQCRHTAAAEDGSTTPKPTAPLATSTRHHDVHQQKQQSSKATKTLL</sequence>
<name>F2UN25_SALR5</name>
<dbReference type="GeneID" id="16070018"/>
<dbReference type="KEGG" id="sre:PTSG_12848"/>
<reference evidence="2" key="1">
    <citation type="submission" date="2009-08" db="EMBL/GenBank/DDBJ databases">
        <title>Annotation of Salpingoeca rosetta.</title>
        <authorList>
            <consortium name="The Broad Institute Genome Sequencing Platform"/>
            <person name="Russ C."/>
            <person name="Cuomo C."/>
            <person name="Burger G."/>
            <person name="Gray M.W."/>
            <person name="Holland P.W.H."/>
            <person name="King N."/>
            <person name="Lang F.B.F."/>
            <person name="Roger A.J."/>
            <person name="Ruiz-Trillo I."/>
            <person name="Young S.K."/>
            <person name="Zeng Q."/>
            <person name="Gargeya S."/>
            <person name="Alvarado L."/>
            <person name="Berlin A."/>
            <person name="Chapman S.B."/>
            <person name="Chen Z."/>
            <person name="Freedman E."/>
            <person name="Gellesch M."/>
            <person name="Goldberg J."/>
            <person name="Griggs A."/>
            <person name="Gujja S."/>
            <person name="Heilman E."/>
            <person name="Heiman D."/>
            <person name="Howarth C."/>
            <person name="Mehta T."/>
            <person name="Neiman D."/>
            <person name="Pearson M."/>
            <person name="Roberts A."/>
            <person name="Saif S."/>
            <person name="Shea T."/>
            <person name="Shenoy N."/>
            <person name="Sisk P."/>
            <person name="Stolte C."/>
            <person name="Sykes S."/>
            <person name="White J."/>
            <person name="Yandava C."/>
            <person name="Haas B."/>
            <person name="Nusbaum C."/>
            <person name="Birren B."/>
        </authorList>
    </citation>
    <scope>NUCLEOTIDE SEQUENCE [LARGE SCALE GENOMIC DNA]</scope>
    <source>
        <strain evidence="2">ATCC 50818</strain>
    </source>
</reference>
<keyword evidence="3" id="KW-1185">Reference proteome</keyword>
<evidence type="ECO:0000256" key="1">
    <source>
        <dbReference type="SAM" id="MobiDB-lite"/>
    </source>
</evidence>
<proteinExistence type="predicted"/>
<feature type="compositionally biased region" description="Polar residues" evidence="1">
    <location>
        <begin position="55"/>
        <end position="68"/>
    </location>
</feature>
<dbReference type="InParanoid" id="F2UN25"/>
<dbReference type="EMBL" id="GL832983">
    <property type="protein sequence ID" value="EGD78524.1"/>
    <property type="molecule type" value="Genomic_DNA"/>
</dbReference>
<evidence type="ECO:0000313" key="3">
    <source>
        <dbReference type="Proteomes" id="UP000007799"/>
    </source>
</evidence>
<protein>
    <submittedName>
        <fullName evidence="2">Uncharacterized protein</fullName>
    </submittedName>
</protein>
<accession>F2UN25</accession>
<dbReference type="AlphaFoldDB" id="F2UN25"/>